<dbReference type="OrthoDB" id="9810528at2"/>
<dbReference type="InterPro" id="IPR029002">
    <property type="entry name" value="PLPC/GPLD1"/>
</dbReference>
<evidence type="ECO:0000259" key="1">
    <source>
        <dbReference type="Pfam" id="PF00882"/>
    </source>
</evidence>
<sequence>MPTTYAHYSFGKKVLENLNPEIKELITGHLPLFYLGLHGPDILFYYNPLHANPIIQAGDRLHKKNADEFFKMARSIIQKCPDPDAATSYILGFICHFMLDSECHPYIEEKVVSTGISHAEIEMEFDRALIVEDGLNPLAFRPTGHLNPDIANAECISWFFKAISKKQILSALKSMKAYLNLLVAPGILKRNFIIAALRITGNYDHMIGLMVKHEPNPACADTCNTLKILSSATVCPTVKMLHEYHSNLNNSEKLSSRFSRNYL</sequence>
<protein>
    <submittedName>
        <fullName evidence="2">Zinc dependent phospholipase C</fullName>
    </submittedName>
</protein>
<proteinExistence type="predicted"/>
<reference evidence="2 3" key="1">
    <citation type="submission" date="2016-09" db="EMBL/GenBank/DDBJ databases">
        <authorList>
            <person name="Capua I."/>
            <person name="De Benedictis P."/>
            <person name="Joannis T."/>
            <person name="Lombin L.H."/>
            <person name="Cattoli G."/>
        </authorList>
    </citation>
    <scope>NUCLEOTIDE SEQUENCE [LARGE SCALE GENOMIC DNA]</scope>
    <source>
        <strain evidence="2 3">GluBS11</strain>
    </source>
</reference>
<accession>A0A1D3TP45</accession>
<evidence type="ECO:0000313" key="3">
    <source>
        <dbReference type="Proteomes" id="UP000199315"/>
    </source>
</evidence>
<name>A0A1D3TP45_9FIRM</name>
<dbReference type="STRING" id="1619234.SAMN05421730_1001352"/>
<evidence type="ECO:0000313" key="2">
    <source>
        <dbReference type="EMBL" id="SCP95149.1"/>
    </source>
</evidence>
<dbReference type="Pfam" id="PF00882">
    <property type="entry name" value="Zn_dep_PLPC"/>
    <property type="match status" value="1"/>
</dbReference>
<dbReference type="AlphaFoldDB" id="A0A1D3TP45"/>
<organism evidence="2 3">
    <name type="scientific">Anaerobium acetethylicum</name>
    <dbReference type="NCBI Taxonomy" id="1619234"/>
    <lineage>
        <taxon>Bacteria</taxon>
        <taxon>Bacillati</taxon>
        <taxon>Bacillota</taxon>
        <taxon>Clostridia</taxon>
        <taxon>Lachnospirales</taxon>
        <taxon>Lachnospiraceae</taxon>
        <taxon>Anaerobium</taxon>
    </lineage>
</organism>
<gene>
    <name evidence="2" type="ORF">SAMN05421730_1001352</name>
</gene>
<dbReference type="EMBL" id="FMKA01000001">
    <property type="protein sequence ID" value="SCP95149.1"/>
    <property type="molecule type" value="Genomic_DNA"/>
</dbReference>
<dbReference type="RefSeq" id="WP_091229190.1">
    <property type="nucleotide sequence ID" value="NZ_FMKA01000001.1"/>
</dbReference>
<feature type="domain" description="Phospholipase C/D" evidence="1">
    <location>
        <begin position="7"/>
        <end position="154"/>
    </location>
</feature>
<dbReference type="Proteomes" id="UP000199315">
    <property type="component" value="Unassembled WGS sequence"/>
</dbReference>
<keyword evidence="3" id="KW-1185">Reference proteome</keyword>